<dbReference type="Gene3D" id="3.40.50.720">
    <property type="entry name" value="NAD(P)-binding Rossmann-like Domain"/>
    <property type="match status" value="1"/>
</dbReference>
<proteinExistence type="predicted"/>
<dbReference type="InterPro" id="IPR036291">
    <property type="entry name" value="NAD(P)-bd_dom_sf"/>
</dbReference>
<dbReference type="NCBIfam" id="TIGR02622">
    <property type="entry name" value="CDP_4_6_dhtase"/>
    <property type="match status" value="1"/>
</dbReference>
<protein>
    <submittedName>
        <fullName evidence="2">CDP-glucose 4,6-dehydratase</fullName>
        <ecNumber evidence="2">4.2.1.45</ecNumber>
    </submittedName>
</protein>
<gene>
    <name evidence="2" type="primary">rfbG</name>
    <name evidence="2" type="ORF">CA12_02060</name>
</gene>
<dbReference type="Gene3D" id="3.90.25.10">
    <property type="entry name" value="UDP-galactose 4-epimerase, domain 1"/>
    <property type="match status" value="1"/>
</dbReference>
<dbReference type="GO" id="GO:0047733">
    <property type="term" value="F:CDP-glucose 4,6-dehydratase activity"/>
    <property type="evidence" value="ECO:0007669"/>
    <property type="project" value="UniProtKB-EC"/>
</dbReference>
<accession>A0A517P433</accession>
<name>A0A517P433_9PLAN</name>
<evidence type="ECO:0000313" key="3">
    <source>
        <dbReference type="Proteomes" id="UP000318741"/>
    </source>
</evidence>
<dbReference type="EC" id="4.2.1.45" evidence="2"/>
<feature type="domain" description="NAD(P)-binding" evidence="1">
    <location>
        <begin position="26"/>
        <end position="193"/>
    </location>
</feature>
<dbReference type="Proteomes" id="UP000318741">
    <property type="component" value="Chromosome"/>
</dbReference>
<dbReference type="AlphaFoldDB" id="A0A517P433"/>
<dbReference type="KEGG" id="acaf:CA12_02060"/>
<dbReference type="PANTHER" id="PTHR43000">
    <property type="entry name" value="DTDP-D-GLUCOSE 4,6-DEHYDRATASE-RELATED"/>
    <property type="match status" value="1"/>
</dbReference>
<dbReference type="RefSeq" id="WP_145356758.1">
    <property type="nucleotide sequence ID" value="NZ_CP036265.1"/>
</dbReference>
<keyword evidence="2" id="KW-0456">Lyase</keyword>
<evidence type="ECO:0000259" key="1">
    <source>
        <dbReference type="Pfam" id="PF16363"/>
    </source>
</evidence>
<organism evidence="2 3">
    <name type="scientific">Alienimonas californiensis</name>
    <dbReference type="NCBI Taxonomy" id="2527989"/>
    <lineage>
        <taxon>Bacteria</taxon>
        <taxon>Pseudomonadati</taxon>
        <taxon>Planctomycetota</taxon>
        <taxon>Planctomycetia</taxon>
        <taxon>Planctomycetales</taxon>
        <taxon>Planctomycetaceae</taxon>
        <taxon>Alienimonas</taxon>
    </lineage>
</organism>
<evidence type="ECO:0000313" key="2">
    <source>
        <dbReference type="EMBL" id="QDT14138.1"/>
    </source>
</evidence>
<reference evidence="2 3" key="1">
    <citation type="submission" date="2019-02" db="EMBL/GenBank/DDBJ databases">
        <title>Deep-cultivation of Planctomycetes and their phenomic and genomic characterization uncovers novel biology.</title>
        <authorList>
            <person name="Wiegand S."/>
            <person name="Jogler M."/>
            <person name="Boedeker C."/>
            <person name="Pinto D."/>
            <person name="Vollmers J."/>
            <person name="Rivas-Marin E."/>
            <person name="Kohn T."/>
            <person name="Peeters S.H."/>
            <person name="Heuer A."/>
            <person name="Rast P."/>
            <person name="Oberbeckmann S."/>
            <person name="Bunk B."/>
            <person name="Jeske O."/>
            <person name="Meyerdierks A."/>
            <person name="Storesund J.E."/>
            <person name="Kallscheuer N."/>
            <person name="Luecker S."/>
            <person name="Lage O.M."/>
            <person name="Pohl T."/>
            <person name="Merkel B.J."/>
            <person name="Hornburger P."/>
            <person name="Mueller R.-W."/>
            <person name="Bruemmer F."/>
            <person name="Labrenz M."/>
            <person name="Spormann A.M."/>
            <person name="Op den Camp H."/>
            <person name="Overmann J."/>
            <person name="Amann R."/>
            <person name="Jetten M.S.M."/>
            <person name="Mascher T."/>
            <person name="Medema M.H."/>
            <person name="Devos D.P."/>
            <person name="Kaster A.-K."/>
            <person name="Ovreas L."/>
            <person name="Rohde M."/>
            <person name="Galperin M.Y."/>
            <person name="Jogler C."/>
        </authorList>
    </citation>
    <scope>NUCLEOTIDE SEQUENCE [LARGE SCALE GENOMIC DNA]</scope>
    <source>
        <strain evidence="2 3">CA12</strain>
    </source>
</reference>
<dbReference type="SUPFAM" id="SSF51735">
    <property type="entry name" value="NAD(P)-binding Rossmann-fold domains"/>
    <property type="match status" value="1"/>
</dbReference>
<sequence>MPDRPAPPLADVPAPFGGAFAGRSVFVTGHTGFKGSWLCLWLERLGAQVTGYALDPPTDPAHLIVSGAAERLVADHRADVRDRKRLAAAIDEADPDLILHLAAQTVVRTGYEEPFETFDVNVMGTAAVLDVVRVRSARGEKPVSVVCVTSDKCYENVEQVWGYRETDAMGDHDPYGGSKGAAELAIRSYRHSFFPSHKLAEHRVRLASARAGNVIGGGDWTRDALVVDVIAALNAGDPVPLRSPGAYRPWQHVLQALDGYLTLAAGLLTAPADRVEPLLSGFNVGPLPGHALSVREVVEILFEEWGAGEWTDESGGNHPREAGLLHLAIDKAMSVLGWKPVWDVREALRQTAHWYKEYRDEPAAARRIGEGQIAQYEAAMRMRRDVTREF</sequence>
<keyword evidence="3" id="KW-1185">Reference proteome</keyword>
<dbReference type="Pfam" id="PF16363">
    <property type="entry name" value="GDP_Man_Dehyd"/>
    <property type="match status" value="1"/>
</dbReference>
<dbReference type="InterPro" id="IPR013445">
    <property type="entry name" value="CDP_4_6_deHydtase"/>
</dbReference>
<dbReference type="OrthoDB" id="9779041at2"/>
<dbReference type="EMBL" id="CP036265">
    <property type="protein sequence ID" value="QDT14138.1"/>
    <property type="molecule type" value="Genomic_DNA"/>
</dbReference>
<dbReference type="InterPro" id="IPR016040">
    <property type="entry name" value="NAD(P)-bd_dom"/>
</dbReference>